<name>A0A0V1HAQ8_9BILA</name>
<organism evidence="1 2">
    <name type="scientific">Trichinella zimbabwensis</name>
    <dbReference type="NCBI Taxonomy" id="268475"/>
    <lineage>
        <taxon>Eukaryota</taxon>
        <taxon>Metazoa</taxon>
        <taxon>Ecdysozoa</taxon>
        <taxon>Nematoda</taxon>
        <taxon>Enoplea</taxon>
        <taxon>Dorylaimia</taxon>
        <taxon>Trichinellida</taxon>
        <taxon>Trichinellidae</taxon>
        <taxon>Trichinella</taxon>
    </lineage>
</organism>
<dbReference type="EMBL" id="JYDP01000102">
    <property type="protein sequence ID" value="KRZ07434.1"/>
    <property type="molecule type" value="Genomic_DNA"/>
</dbReference>
<proteinExistence type="predicted"/>
<evidence type="ECO:0000313" key="1">
    <source>
        <dbReference type="EMBL" id="KRZ07434.1"/>
    </source>
</evidence>
<sequence>MHIIKVPTCVDNLLQLSGRQQLSNITERSLLLMTERGQLVTNMSTSLQILSGIEYAMLFGEYKKC</sequence>
<evidence type="ECO:0000313" key="2">
    <source>
        <dbReference type="Proteomes" id="UP000055024"/>
    </source>
</evidence>
<reference evidence="1 2" key="1">
    <citation type="submission" date="2015-01" db="EMBL/GenBank/DDBJ databases">
        <title>Evolution of Trichinella species and genotypes.</title>
        <authorList>
            <person name="Korhonen P.K."/>
            <person name="Edoardo P."/>
            <person name="Giuseppe L.R."/>
            <person name="Gasser R.B."/>
        </authorList>
    </citation>
    <scope>NUCLEOTIDE SEQUENCE [LARGE SCALE GENOMIC DNA]</scope>
    <source>
        <strain evidence="1">ISS1029</strain>
    </source>
</reference>
<accession>A0A0V1HAQ8</accession>
<keyword evidence="2" id="KW-1185">Reference proteome</keyword>
<protein>
    <submittedName>
        <fullName evidence="1">Uncharacterized protein</fullName>
    </submittedName>
</protein>
<gene>
    <name evidence="1" type="ORF">T11_4839</name>
</gene>
<comment type="caution">
    <text evidence="1">The sequence shown here is derived from an EMBL/GenBank/DDBJ whole genome shotgun (WGS) entry which is preliminary data.</text>
</comment>
<dbReference type="Proteomes" id="UP000055024">
    <property type="component" value="Unassembled WGS sequence"/>
</dbReference>
<dbReference type="AlphaFoldDB" id="A0A0V1HAQ8"/>